<evidence type="ECO:0000256" key="4">
    <source>
        <dbReference type="ARBA" id="ARBA00009371"/>
    </source>
</evidence>
<keyword evidence="8" id="KW-0969">Cilium</keyword>
<gene>
    <name evidence="12" type="ORF">Pmani_007318</name>
</gene>
<dbReference type="GO" id="GO:0036064">
    <property type="term" value="C:ciliary basal body"/>
    <property type="evidence" value="ECO:0007669"/>
    <property type="project" value="TreeGrafter"/>
</dbReference>
<dbReference type="Pfam" id="PF14933">
    <property type="entry name" value="CEP19"/>
    <property type="match status" value="1"/>
</dbReference>
<comment type="subcellular location">
    <subcellularLocation>
        <location evidence="2">Cytoplasm</location>
        <location evidence="2">Cytoskeleton</location>
        <location evidence="2">Cilium basal body</location>
    </subcellularLocation>
    <subcellularLocation>
        <location evidence="1">Cytoplasm</location>
        <location evidence="1">Cytoskeleton</location>
        <location evidence="1">Microtubule organizing center</location>
        <location evidence="1">Centrosome</location>
        <location evidence="1">Centriole</location>
    </subcellularLocation>
    <subcellularLocation>
        <location evidence="3">Cytoplasm</location>
        <location evidence="3">Cytoskeleton</location>
        <location evidence="3">Spindle</location>
    </subcellularLocation>
</comment>
<keyword evidence="10" id="KW-0966">Cell projection</keyword>
<dbReference type="AlphaFoldDB" id="A0AAE1Q984"/>
<keyword evidence="7" id="KW-0970">Cilium biogenesis/degradation</keyword>
<evidence type="ECO:0000313" key="12">
    <source>
        <dbReference type="EMBL" id="KAK4321910.1"/>
    </source>
</evidence>
<evidence type="ECO:0000256" key="2">
    <source>
        <dbReference type="ARBA" id="ARBA00004120"/>
    </source>
</evidence>
<dbReference type="GO" id="GO:0005813">
    <property type="term" value="C:centrosome"/>
    <property type="evidence" value="ECO:0007669"/>
    <property type="project" value="TreeGrafter"/>
</dbReference>
<dbReference type="EMBL" id="JAWZYT010000554">
    <property type="protein sequence ID" value="KAK4321910.1"/>
    <property type="molecule type" value="Genomic_DNA"/>
</dbReference>
<evidence type="ECO:0000256" key="9">
    <source>
        <dbReference type="ARBA" id="ARBA00023212"/>
    </source>
</evidence>
<keyword evidence="6" id="KW-0963">Cytoplasm</keyword>
<comment type="similarity">
    <text evidence="4">Belongs to the CEP19 family.</text>
</comment>
<evidence type="ECO:0000313" key="13">
    <source>
        <dbReference type="Proteomes" id="UP001292094"/>
    </source>
</evidence>
<protein>
    <recommendedName>
        <fullName evidence="5">Centrosomal protein of 19 kDa</fullName>
    </recommendedName>
</protein>
<feature type="compositionally biased region" description="Basic and acidic residues" evidence="11">
    <location>
        <begin position="126"/>
        <end position="156"/>
    </location>
</feature>
<reference evidence="12" key="1">
    <citation type="submission" date="2023-11" db="EMBL/GenBank/DDBJ databases">
        <title>Genome assemblies of two species of porcelain crab, Petrolisthes cinctipes and Petrolisthes manimaculis (Anomura: Porcellanidae).</title>
        <authorList>
            <person name="Angst P."/>
        </authorList>
    </citation>
    <scope>NUCLEOTIDE SEQUENCE</scope>
    <source>
        <strain evidence="12">PB745_02</strain>
        <tissue evidence="12">Gill</tissue>
    </source>
</reference>
<evidence type="ECO:0000256" key="6">
    <source>
        <dbReference type="ARBA" id="ARBA00022490"/>
    </source>
</evidence>
<sequence>MYNTRKSDGEMEKEDVVPLRLGVRASPPALTLVYKKGSGMERYRVMPIRSLNKFGSVDTVLNELKQRHSQYLAKVPDVRMEKMMRLLQETQKGWAVTAAVETVEREYSLDPLQDLNKLDDQQLAKKKKVMDGSFERNRVSRDDPDYEYDKQVEFKSEGQVGEGWDSPDDDFWG</sequence>
<dbReference type="GO" id="GO:0005814">
    <property type="term" value="C:centriole"/>
    <property type="evidence" value="ECO:0007669"/>
    <property type="project" value="UniProtKB-SubCell"/>
</dbReference>
<evidence type="ECO:0000256" key="7">
    <source>
        <dbReference type="ARBA" id="ARBA00022794"/>
    </source>
</evidence>
<dbReference type="PANTHER" id="PTHR31539">
    <property type="entry name" value="CENTROSOMAL PROTEIN OF 19K CEP19"/>
    <property type="match status" value="1"/>
</dbReference>
<keyword evidence="13" id="KW-1185">Reference proteome</keyword>
<evidence type="ECO:0000256" key="11">
    <source>
        <dbReference type="SAM" id="MobiDB-lite"/>
    </source>
</evidence>
<dbReference type="GO" id="GO:0034454">
    <property type="term" value="P:microtubule anchoring at centrosome"/>
    <property type="evidence" value="ECO:0007669"/>
    <property type="project" value="TreeGrafter"/>
</dbReference>
<dbReference type="PANTHER" id="PTHR31539:SF1">
    <property type="entry name" value="CENTROSOMAL PROTEIN OF 19 KDA"/>
    <property type="match status" value="1"/>
</dbReference>
<name>A0AAE1Q984_9EUCA</name>
<evidence type="ECO:0000256" key="1">
    <source>
        <dbReference type="ARBA" id="ARBA00004114"/>
    </source>
</evidence>
<proteinExistence type="inferred from homology"/>
<evidence type="ECO:0000256" key="5">
    <source>
        <dbReference type="ARBA" id="ARBA00022015"/>
    </source>
</evidence>
<evidence type="ECO:0000256" key="3">
    <source>
        <dbReference type="ARBA" id="ARBA00004186"/>
    </source>
</evidence>
<organism evidence="12 13">
    <name type="scientific">Petrolisthes manimaculis</name>
    <dbReference type="NCBI Taxonomy" id="1843537"/>
    <lineage>
        <taxon>Eukaryota</taxon>
        <taxon>Metazoa</taxon>
        <taxon>Ecdysozoa</taxon>
        <taxon>Arthropoda</taxon>
        <taxon>Crustacea</taxon>
        <taxon>Multicrustacea</taxon>
        <taxon>Malacostraca</taxon>
        <taxon>Eumalacostraca</taxon>
        <taxon>Eucarida</taxon>
        <taxon>Decapoda</taxon>
        <taxon>Pleocyemata</taxon>
        <taxon>Anomura</taxon>
        <taxon>Galatheoidea</taxon>
        <taxon>Porcellanidae</taxon>
        <taxon>Petrolisthes</taxon>
    </lineage>
</organism>
<dbReference type="Proteomes" id="UP001292094">
    <property type="component" value="Unassembled WGS sequence"/>
</dbReference>
<accession>A0AAE1Q984</accession>
<dbReference type="InterPro" id="IPR029412">
    <property type="entry name" value="CEP19"/>
</dbReference>
<dbReference type="GO" id="GO:0000922">
    <property type="term" value="C:spindle pole"/>
    <property type="evidence" value="ECO:0007669"/>
    <property type="project" value="TreeGrafter"/>
</dbReference>
<keyword evidence="9" id="KW-0206">Cytoskeleton</keyword>
<evidence type="ECO:0000256" key="10">
    <source>
        <dbReference type="ARBA" id="ARBA00023273"/>
    </source>
</evidence>
<dbReference type="GO" id="GO:0097712">
    <property type="term" value="P:vesicle targeting, trans-Golgi to periciliary membrane compartment"/>
    <property type="evidence" value="ECO:0007669"/>
    <property type="project" value="TreeGrafter"/>
</dbReference>
<feature type="region of interest" description="Disordered" evidence="11">
    <location>
        <begin position="126"/>
        <end position="173"/>
    </location>
</feature>
<comment type="caution">
    <text evidence="12">The sequence shown here is derived from an EMBL/GenBank/DDBJ whole genome shotgun (WGS) entry which is preliminary data.</text>
</comment>
<evidence type="ECO:0000256" key="8">
    <source>
        <dbReference type="ARBA" id="ARBA00023069"/>
    </source>
</evidence>